<evidence type="ECO:0000313" key="1">
    <source>
        <dbReference type="EMBL" id="NKY02997.1"/>
    </source>
</evidence>
<dbReference type="SUPFAM" id="SSF51445">
    <property type="entry name" value="(Trans)glycosidases"/>
    <property type="match status" value="1"/>
</dbReference>
<dbReference type="RefSeq" id="WP_006368754.1">
    <property type="nucleotide sequence ID" value="NZ_CP073075.1"/>
</dbReference>
<gene>
    <name evidence="1" type="ORF">HGA05_15615</name>
</gene>
<organism evidence="1 2">
    <name type="scientific">Gordonia polyisoprenivorans</name>
    <dbReference type="NCBI Taxonomy" id="84595"/>
    <lineage>
        <taxon>Bacteria</taxon>
        <taxon>Bacillati</taxon>
        <taxon>Actinomycetota</taxon>
        <taxon>Actinomycetes</taxon>
        <taxon>Mycobacteriales</taxon>
        <taxon>Gordoniaceae</taxon>
        <taxon>Gordonia</taxon>
    </lineage>
</organism>
<proteinExistence type="predicted"/>
<dbReference type="InterPro" id="IPR017853">
    <property type="entry name" value="GH"/>
</dbReference>
<sequence>MTDILFADISEWQPVLDDSYPYRWLSIRSNDGTYRDRHFQENWTIARSWLDSGRLRGLIVYCVYRSNWRDVMTTHIEMQGENRPDVVSMVDVESWGGQIRTDNSDSINRLVWGLGDWRGPHIDGRPRRVIGYLNPNDARIWRVRPPIGFVIPSYGALPRFPAGTDDLRRQMIAHQYTNGDGYGHGLPEGYGTVRCDMNAANGRDPEQLRIATGVGVP</sequence>
<comment type="caution">
    <text evidence="1">The sequence shown here is derived from an EMBL/GenBank/DDBJ whole genome shotgun (WGS) entry which is preliminary data.</text>
</comment>
<reference evidence="1 2" key="1">
    <citation type="submission" date="2020-04" db="EMBL/GenBank/DDBJ databases">
        <title>MicrobeNet Type strains.</title>
        <authorList>
            <person name="Nicholson A.C."/>
        </authorList>
    </citation>
    <scope>NUCLEOTIDE SEQUENCE [LARGE SCALE GENOMIC DNA]</scope>
    <source>
        <strain evidence="1 2">ATCC BAA-14</strain>
    </source>
</reference>
<accession>A0A846WP25</accession>
<dbReference type="Proteomes" id="UP000563898">
    <property type="component" value="Unassembled WGS sequence"/>
</dbReference>
<dbReference type="EMBL" id="JAAXPC010000008">
    <property type="protein sequence ID" value="NKY02997.1"/>
    <property type="molecule type" value="Genomic_DNA"/>
</dbReference>
<dbReference type="Gene3D" id="3.20.20.80">
    <property type="entry name" value="Glycosidases"/>
    <property type="match status" value="1"/>
</dbReference>
<evidence type="ECO:0000313" key="2">
    <source>
        <dbReference type="Proteomes" id="UP000563898"/>
    </source>
</evidence>
<protein>
    <submittedName>
        <fullName evidence="1">Uncharacterized protein</fullName>
    </submittedName>
</protein>
<name>A0A846WP25_9ACTN</name>
<dbReference type="AlphaFoldDB" id="A0A846WP25"/>